<reference evidence="1 2" key="1">
    <citation type="submission" date="2016-10" db="EMBL/GenBank/DDBJ databases">
        <authorList>
            <person name="Varghese N."/>
            <person name="Submissions S."/>
        </authorList>
    </citation>
    <scope>NUCLEOTIDE SEQUENCE [LARGE SCALE GENOMIC DNA]</scope>
    <source>
        <strain evidence="1 2">DSM 25353</strain>
    </source>
</reference>
<keyword evidence="2" id="KW-1185">Reference proteome</keyword>
<dbReference type="Proteomes" id="UP000198711">
    <property type="component" value="Unassembled WGS sequence"/>
</dbReference>
<gene>
    <name evidence="1" type="ORF">SAMN05444410_11440</name>
</gene>
<dbReference type="RefSeq" id="WP_092725678.1">
    <property type="nucleotide sequence ID" value="NZ_FNNO01000014.1"/>
</dbReference>
<protein>
    <submittedName>
        <fullName evidence="1">Uncharacterized protein</fullName>
    </submittedName>
</protein>
<accession>A0A8X8LER0</accession>
<proteinExistence type="predicted"/>
<comment type="caution">
    <text evidence="1">The sequence shown here is derived from an EMBL/GenBank/DDBJ whole genome shotgun (WGS) entry which is preliminary data.</text>
</comment>
<sequence length="147" mass="16917">MKKPILFAALGICVLLFSCRVVLVPEYSAELENQIVQGAKLNDRLYINLLDANPDKRSFQLYADKYAEIESEIHSILLKNETRKKNNDMLVIIRNLDSVFVKYKNHHKSKNTLSDGEIKLNQVYIKDLWKPLLIAESGLKKAKTVTR</sequence>
<name>A0A8X8LER0_9BACT</name>
<dbReference type="AlphaFoldDB" id="A0A8X8LER0"/>
<dbReference type="EMBL" id="FNNO01000014">
    <property type="protein sequence ID" value="SDX36327.1"/>
    <property type="molecule type" value="Genomic_DNA"/>
</dbReference>
<evidence type="ECO:0000313" key="2">
    <source>
        <dbReference type="Proteomes" id="UP000198711"/>
    </source>
</evidence>
<evidence type="ECO:0000313" key="1">
    <source>
        <dbReference type="EMBL" id="SDX36327.1"/>
    </source>
</evidence>
<organism evidence="1 2">
    <name type="scientific">Hydrobacter penzbergensis</name>
    <dbReference type="NCBI Taxonomy" id="1235997"/>
    <lineage>
        <taxon>Bacteria</taxon>
        <taxon>Pseudomonadati</taxon>
        <taxon>Bacteroidota</taxon>
        <taxon>Chitinophagia</taxon>
        <taxon>Chitinophagales</taxon>
        <taxon>Chitinophagaceae</taxon>
        <taxon>Hydrobacter</taxon>
    </lineage>
</organism>
<dbReference type="PROSITE" id="PS51257">
    <property type="entry name" value="PROKAR_LIPOPROTEIN"/>
    <property type="match status" value="1"/>
</dbReference>